<protein>
    <submittedName>
        <fullName evidence="2">Uncharacterized protein</fullName>
    </submittedName>
</protein>
<keyword evidence="1" id="KW-1133">Transmembrane helix</keyword>
<reference evidence="2" key="2">
    <citation type="journal article" date="2015" name="Fish Shellfish Immunol.">
        <title>Early steps in the European eel (Anguilla anguilla)-Vibrio vulnificus interaction in the gills: Role of the RtxA13 toxin.</title>
        <authorList>
            <person name="Callol A."/>
            <person name="Pajuelo D."/>
            <person name="Ebbesson L."/>
            <person name="Teles M."/>
            <person name="MacKenzie S."/>
            <person name="Amaro C."/>
        </authorList>
    </citation>
    <scope>NUCLEOTIDE SEQUENCE</scope>
</reference>
<accession>A0A0E9XJ78</accession>
<dbReference type="AlphaFoldDB" id="A0A0E9XJ78"/>
<evidence type="ECO:0000256" key="1">
    <source>
        <dbReference type="SAM" id="Phobius"/>
    </source>
</evidence>
<organism evidence="2">
    <name type="scientific">Anguilla anguilla</name>
    <name type="common">European freshwater eel</name>
    <name type="synonym">Muraena anguilla</name>
    <dbReference type="NCBI Taxonomy" id="7936"/>
    <lineage>
        <taxon>Eukaryota</taxon>
        <taxon>Metazoa</taxon>
        <taxon>Chordata</taxon>
        <taxon>Craniata</taxon>
        <taxon>Vertebrata</taxon>
        <taxon>Euteleostomi</taxon>
        <taxon>Actinopterygii</taxon>
        <taxon>Neopterygii</taxon>
        <taxon>Teleostei</taxon>
        <taxon>Anguilliformes</taxon>
        <taxon>Anguillidae</taxon>
        <taxon>Anguilla</taxon>
    </lineage>
</organism>
<keyword evidence="1" id="KW-0472">Membrane</keyword>
<reference evidence="2" key="1">
    <citation type="submission" date="2014-11" db="EMBL/GenBank/DDBJ databases">
        <authorList>
            <person name="Amaro Gonzalez C."/>
        </authorList>
    </citation>
    <scope>NUCLEOTIDE SEQUENCE</scope>
</reference>
<dbReference type="EMBL" id="GBXM01006692">
    <property type="protein sequence ID" value="JAI01886.1"/>
    <property type="molecule type" value="Transcribed_RNA"/>
</dbReference>
<feature type="transmembrane region" description="Helical" evidence="1">
    <location>
        <begin position="21"/>
        <end position="40"/>
    </location>
</feature>
<name>A0A0E9XJ78_ANGAN</name>
<proteinExistence type="predicted"/>
<keyword evidence="1" id="KW-0812">Transmembrane</keyword>
<sequence>MKMATQLILKNKKQKKKKTNVKYFYSCGIVTLCLICSFGYTEPRHGL</sequence>
<evidence type="ECO:0000313" key="2">
    <source>
        <dbReference type="EMBL" id="JAI01886.1"/>
    </source>
</evidence>